<comment type="caution">
    <text evidence="1">The sequence shown here is derived from an EMBL/GenBank/DDBJ whole genome shotgun (WGS) entry which is preliminary data.</text>
</comment>
<dbReference type="Proteomes" id="UP001175261">
    <property type="component" value="Unassembled WGS sequence"/>
</dbReference>
<dbReference type="InterPro" id="IPR053714">
    <property type="entry name" value="Iso_Racemase_Enz_sf"/>
</dbReference>
<gene>
    <name evidence="1" type="ORF">NLU13_5359</name>
</gene>
<evidence type="ECO:0008006" key="3">
    <source>
        <dbReference type="Google" id="ProtNLM"/>
    </source>
</evidence>
<accession>A0AA39L754</accession>
<protein>
    <recommendedName>
        <fullName evidence="3">Aspartate/glutamate racemase family protein</fullName>
    </recommendedName>
</protein>
<reference evidence="1" key="1">
    <citation type="submission" date="2022-10" db="EMBL/GenBank/DDBJ databases">
        <title>Determination and structural analysis of whole genome sequence of Sarocladium strictum F4-1.</title>
        <authorList>
            <person name="Hu L."/>
            <person name="Jiang Y."/>
        </authorList>
    </citation>
    <scope>NUCLEOTIDE SEQUENCE</scope>
    <source>
        <strain evidence="1">F4-1</strain>
    </source>
</reference>
<sequence>MPTMAQPNLSLPPLGFISLDIILHRPPGDPYNQNTWPFPLIHEKARDTPESAVVTATAYDDSFLDRFVEAGERLAARGAVGIITSCGFLAMAQSELSARLPIPIMTSALVQAPSLLTIAAPHRKLGILTFDSTRLGAAHLQKLGTDPSRCHIHGAPTDGALQRHIRQGAPYVHEEIAEELVAAAREMLRDAPEISLLLLECTNMPPFSEAIQAATGLPVYDMHTAGLWFYSGLVNTRPMRWGSIVEDDISTRT</sequence>
<proteinExistence type="predicted"/>
<dbReference type="EMBL" id="JAPDFR010000004">
    <property type="protein sequence ID" value="KAK0387046.1"/>
    <property type="molecule type" value="Genomic_DNA"/>
</dbReference>
<organism evidence="1 2">
    <name type="scientific">Sarocladium strictum</name>
    <name type="common">Black bundle disease fungus</name>
    <name type="synonym">Acremonium strictum</name>
    <dbReference type="NCBI Taxonomy" id="5046"/>
    <lineage>
        <taxon>Eukaryota</taxon>
        <taxon>Fungi</taxon>
        <taxon>Dikarya</taxon>
        <taxon>Ascomycota</taxon>
        <taxon>Pezizomycotina</taxon>
        <taxon>Sordariomycetes</taxon>
        <taxon>Hypocreomycetidae</taxon>
        <taxon>Hypocreales</taxon>
        <taxon>Sarocladiaceae</taxon>
        <taxon>Sarocladium</taxon>
    </lineage>
</organism>
<evidence type="ECO:0000313" key="2">
    <source>
        <dbReference type="Proteomes" id="UP001175261"/>
    </source>
</evidence>
<dbReference type="Gene3D" id="3.40.50.12500">
    <property type="match status" value="1"/>
</dbReference>
<dbReference type="AlphaFoldDB" id="A0AA39L754"/>
<keyword evidence="2" id="KW-1185">Reference proteome</keyword>
<evidence type="ECO:0000313" key="1">
    <source>
        <dbReference type="EMBL" id="KAK0387046.1"/>
    </source>
</evidence>
<name>A0AA39L754_SARSR</name>